<evidence type="ECO:0000313" key="1">
    <source>
        <dbReference type="EMBL" id="MDT3766927.1"/>
    </source>
</evidence>
<gene>
    <name evidence="1" type="primary">cas7e</name>
    <name evidence="1" type="ORF">QS713_02460</name>
</gene>
<organism evidence="1 2">
    <name type="scientific">Gleimia hominis</name>
    <dbReference type="NCBI Taxonomy" id="595468"/>
    <lineage>
        <taxon>Bacteria</taxon>
        <taxon>Bacillati</taxon>
        <taxon>Actinomycetota</taxon>
        <taxon>Actinomycetes</taxon>
        <taxon>Actinomycetales</taxon>
        <taxon>Actinomycetaceae</taxon>
        <taxon>Gleimia</taxon>
    </lineage>
</organism>
<dbReference type="RefSeq" id="WP_313272166.1">
    <property type="nucleotide sequence ID" value="NZ_JASXSX010000001.1"/>
</dbReference>
<accession>A0ABU3IBT2</accession>
<dbReference type="NCBIfam" id="TIGR01869">
    <property type="entry name" value="casC_Cse4"/>
    <property type="match status" value="1"/>
</dbReference>
<evidence type="ECO:0000313" key="2">
    <source>
        <dbReference type="Proteomes" id="UP001247542"/>
    </source>
</evidence>
<dbReference type="Pfam" id="PF09344">
    <property type="entry name" value="Cas_CT1975"/>
    <property type="match status" value="1"/>
</dbReference>
<protein>
    <submittedName>
        <fullName evidence="1">Type I-E CRISPR-associated protein Cas7/Cse4/CasC</fullName>
    </submittedName>
</protein>
<keyword evidence="2" id="KW-1185">Reference proteome</keyword>
<comment type="caution">
    <text evidence="1">The sequence shown here is derived from an EMBL/GenBank/DDBJ whole genome shotgun (WGS) entry which is preliminary data.</text>
</comment>
<name>A0ABU3IBT2_9ACTO</name>
<dbReference type="EMBL" id="JASXSX010000001">
    <property type="protein sequence ID" value="MDT3766927.1"/>
    <property type="molecule type" value="Genomic_DNA"/>
</dbReference>
<reference evidence="1 2" key="1">
    <citation type="submission" date="2023-06" db="EMBL/GenBank/DDBJ databases">
        <title>Draft genome sequence of Gleimia hominis type strain CCUG 57540T.</title>
        <authorList>
            <person name="Salva-Serra F."/>
            <person name="Cardew S."/>
            <person name="Jensie Markopoulos S."/>
            <person name="Ohlen M."/>
            <person name="Inganas E."/>
            <person name="Svensson-Stadler L."/>
            <person name="Moore E.R.B."/>
        </authorList>
    </citation>
    <scope>NUCLEOTIDE SEQUENCE [LARGE SCALE GENOMIC DNA]</scope>
    <source>
        <strain evidence="1 2">CCUG 57540</strain>
    </source>
</reference>
<dbReference type="Proteomes" id="UP001247542">
    <property type="component" value="Unassembled WGS sequence"/>
</dbReference>
<sequence length="374" mass="40820">MTTYVDVHALQTVPPSNINRDDTGAPKTAMFGGTTRHRVSSQAWKRAIRKDFNENFDAIKIGTRSRRLPQIIAKKVVDNSGEEWSLDDALEAVKKVFTAAGMKTKTVDRAGNAIEESEYLVFLSSRQIEQIADWIIANPEEKPKKKVVSELFDTNQSIDIALFGRMVADAPDFNVDASSQVAHALGVAPAEQEFDYFTAVDDVTVQEEETGAGMIGTLPMMSSTLYRYATVNADQLAANLADDKEVTGEAIAAFVEAFIRSMPTGKQNTFANRTLPDAVLVAIREDRPISYVNAFEEAIEETGKGIRTEAAARLVKEAQAIEATYDAKPVKSWVIALPDLAEILEPLGETGSRSQVLGQLREALTSLDLGSSEA</sequence>
<dbReference type="InterPro" id="IPR010148">
    <property type="entry name" value="CRISPR-assoc_prot_CT1975"/>
</dbReference>
<proteinExistence type="predicted"/>